<dbReference type="EMBL" id="FZOD01000022">
    <property type="protein sequence ID" value="SNT02680.1"/>
    <property type="molecule type" value="Genomic_DNA"/>
</dbReference>
<evidence type="ECO:0000313" key="1">
    <source>
        <dbReference type="EMBL" id="SNT02680.1"/>
    </source>
</evidence>
<keyword evidence="2" id="KW-1185">Reference proteome</keyword>
<organism evidence="1 2">
    <name type="scientific">Streptosporangium subroseum</name>
    <dbReference type="NCBI Taxonomy" id="106412"/>
    <lineage>
        <taxon>Bacteria</taxon>
        <taxon>Bacillati</taxon>
        <taxon>Actinomycetota</taxon>
        <taxon>Actinomycetes</taxon>
        <taxon>Streptosporangiales</taxon>
        <taxon>Streptosporangiaceae</taxon>
        <taxon>Streptosporangium</taxon>
    </lineage>
</organism>
<evidence type="ECO:0000313" key="2">
    <source>
        <dbReference type="Proteomes" id="UP000198282"/>
    </source>
</evidence>
<dbReference type="AlphaFoldDB" id="A0A239JA11"/>
<dbReference type="OrthoDB" id="3690688at2"/>
<protein>
    <recommendedName>
        <fullName evidence="3">XRE family transcriptional regulator</fullName>
    </recommendedName>
</protein>
<reference evidence="1 2" key="1">
    <citation type="submission" date="2017-06" db="EMBL/GenBank/DDBJ databases">
        <authorList>
            <person name="Kim H.J."/>
            <person name="Triplett B.A."/>
        </authorList>
    </citation>
    <scope>NUCLEOTIDE SEQUENCE [LARGE SCALE GENOMIC DNA]</scope>
    <source>
        <strain evidence="1 2">CGMCC 4.2132</strain>
    </source>
</reference>
<evidence type="ECO:0008006" key="3">
    <source>
        <dbReference type="Google" id="ProtNLM"/>
    </source>
</evidence>
<dbReference type="Proteomes" id="UP000198282">
    <property type="component" value="Unassembled WGS sequence"/>
</dbReference>
<sequence>MLDDQELRIALRDGPFHAALRAAVEARGLTLSRLRQNLEERGLRVGMTSLSYWQQGLRRPERPESLRAVRALEEILVLPPRSLMALLGPPRPRGRGPGEPPQSTLPYSAIMESSHTLSALLQDLDGVADDRRLNIATMYETVQVGLDRSIVRRETLQVVRAHEDAVDRYIMIYWGDLGCDVERVRIRALEDCRVGRVRRDGPTALVVAELLFDRVLQTGDTQVIRYELADPSGVETTKYERGFRFPAGQYVLRVNFTPAALPVGVRRFTRPDPGAHEHDQGELVLNAHHAVHLVADTLEPGLIGIRWNWP</sequence>
<accession>A0A239JA11</accession>
<proteinExistence type="predicted"/>
<name>A0A239JA11_9ACTN</name>
<gene>
    <name evidence="1" type="ORF">SAMN05216276_102233</name>
</gene>